<dbReference type="PANTHER" id="PTHR35841:SF1">
    <property type="entry name" value="PHOSPHONATES-BINDING PERIPLASMIC PROTEIN"/>
    <property type="match status" value="1"/>
</dbReference>
<dbReference type="Pfam" id="PF12974">
    <property type="entry name" value="Phosphonate-bd"/>
    <property type="match status" value="1"/>
</dbReference>
<proteinExistence type="predicted"/>
<dbReference type="EMBL" id="MLJW01000011">
    <property type="protein sequence ID" value="OIR14694.1"/>
    <property type="molecule type" value="Genomic_DNA"/>
</dbReference>
<evidence type="ECO:0000313" key="2">
    <source>
        <dbReference type="EMBL" id="OIR14694.1"/>
    </source>
</evidence>
<dbReference type="GO" id="GO:0043190">
    <property type="term" value="C:ATP-binding cassette (ABC) transporter complex"/>
    <property type="evidence" value="ECO:0007669"/>
    <property type="project" value="InterPro"/>
</dbReference>
<accession>A0A1J5TRR5</accession>
<organism evidence="2">
    <name type="scientific">mine drainage metagenome</name>
    <dbReference type="NCBI Taxonomy" id="410659"/>
    <lineage>
        <taxon>unclassified sequences</taxon>
        <taxon>metagenomes</taxon>
        <taxon>ecological metagenomes</taxon>
    </lineage>
</organism>
<keyword evidence="1" id="KW-0732">Signal</keyword>
<sequence length="288" mass="31226">MHDLARMLLLAVCVLANSASVAAADLPAGQAPLVLGVHPYLPHDEIITRFAPLANYLSHAIGRPVEVRVGRTYNEHINAIGSDAIDIAYMGPAPYVEMVAKFGKKPLLARQVIAGNPYLRGEIVVRQDSPFRTLADLRGKCFLFGDINSTMSYVLPQRMLEGAGVPLSRLGSYKSLEGHKNVALAVLAGSCDAGAVKSEVFREYEPKGLRALAELPLVADHVFVANTRLPASLVTKLRTLFMKLNELPEGKAIMTGIHPQMTALVPAKDSDYNKLRMLLRSKPTSGPH</sequence>
<dbReference type="AlphaFoldDB" id="A0A1J5TRR5"/>
<dbReference type="GO" id="GO:0055085">
    <property type="term" value="P:transmembrane transport"/>
    <property type="evidence" value="ECO:0007669"/>
    <property type="project" value="InterPro"/>
</dbReference>
<comment type="caution">
    <text evidence="2">The sequence shown here is derived from an EMBL/GenBank/DDBJ whole genome shotgun (WGS) entry which is preliminary data.</text>
</comment>
<dbReference type="Gene3D" id="3.40.190.10">
    <property type="entry name" value="Periplasmic binding protein-like II"/>
    <property type="match status" value="2"/>
</dbReference>
<dbReference type="SUPFAM" id="SSF53850">
    <property type="entry name" value="Periplasmic binding protein-like II"/>
    <property type="match status" value="1"/>
</dbReference>
<protein>
    <submittedName>
        <fullName evidence="2">Phosphate-import protein PhnD</fullName>
    </submittedName>
</protein>
<dbReference type="PANTHER" id="PTHR35841">
    <property type="entry name" value="PHOSPHONATES-BINDING PERIPLASMIC PROTEIN"/>
    <property type="match status" value="1"/>
</dbReference>
<gene>
    <name evidence="2" type="primary">phnD_3</name>
    <name evidence="2" type="ORF">GALL_45000</name>
</gene>
<dbReference type="NCBIfam" id="TIGR01098">
    <property type="entry name" value="3A0109s03R"/>
    <property type="match status" value="1"/>
</dbReference>
<dbReference type="InterPro" id="IPR005770">
    <property type="entry name" value="PhnD"/>
</dbReference>
<evidence type="ECO:0000256" key="1">
    <source>
        <dbReference type="ARBA" id="ARBA00022729"/>
    </source>
</evidence>
<reference evidence="2" key="1">
    <citation type="submission" date="2016-10" db="EMBL/GenBank/DDBJ databases">
        <title>Sequence of Gallionella enrichment culture.</title>
        <authorList>
            <person name="Poehlein A."/>
            <person name="Muehling M."/>
            <person name="Daniel R."/>
        </authorList>
    </citation>
    <scope>NUCLEOTIDE SEQUENCE</scope>
</reference>
<name>A0A1J5TRR5_9ZZZZ</name>